<dbReference type="EMBL" id="CAJOBZ010000002">
    <property type="protein sequence ID" value="CAF4755510.1"/>
    <property type="molecule type" value="Genomic_DNA"/>
</dbReference>
<evidence type="ECO:0000256" key="2">
    <source>
        <dbReference type="ARBA" id="ARBA00022692"/>
    </source>
</evidence>
<feature type="transmembrane region" description="Helical" evidence="6">
    <location>
        <begin position="114"/>
        <end position="132"/>
    </location>
</feature>
<sequence length="511" mass="58084">MSEDTKEENCDKHEEFKETDPLKDNVEDPTREKQRSFTENCVHAFKNITVEPSMFFFIIPMIFSILTSQNLNLEKACRVNLNFTDEICDSLKLQTVGAQNEYEKEVQKLVARAMSWRTSITATIPCVLALFVGSWSDKTGYRKIFLIIPILGQLLVCANGVFHTFYFKEIGLEALVFSEAILDGMLGSWCISLLTMFSFISAITNDKNRTFRMGLINFSLTVGFPIGMGLSGLLLKKIGYYGCYVLAFGLHFVNLLYNTFILKDPERTVEQKKNDNQGVCHLVRIFFDLGNLRDTMKVVFKNGPNHRRFRVCALLVVVAILFGPMHGELSIMYISTRYRFNWTEVMFSIFQAYNFVAHTIGTIFSIVVFSKYLQWHDSILGIISTLSKIASSFVYCFATNEKIFFIGPLVDILNGTALLALRSTVSKTVSADEFGKVNSIFALTENLMPLIYVPLYTKVYTVTMEVLPGAVFLMGSAMTLPAVCVFIWLLWEHRRNLRISKKKLEGTADIK</sequence>
<dbReference type="Gene3D" id="1.20.1250.20">
    <property type="entry name" value="MFS general substrate transporter like domains"/>
    <property type="match status" value="1"/>
</dbReference>
<comment type="subcellular location">
    <subcellularLocation>
        <location evidence="1">Membrane</location>
        <topology evidence="1">Multi-pass membrane protein</topology>
    </subcellularLocation>
</comment>
<comment type="caution">
    <text evidence="7">The sequence shown here is derived from an EMBL/GenBank/DDBJ whole genome shotgun (WGS) entry which is preliminary data.</text>
</comment>
<dbReference type="PANTHER" id="PTHR23507:SF1">
    <property type="entry name" value="FI18259P1-RELATED"/>
    <property type="match status" value="1"/>
</dbReference>
<dbReference type="GO" id="GO:0016020">
    <property type="term" value="C:membrane"/>
    <property type="evidence" value="ECO:0007669"/>
    <property type="project" value="UniProtKB-SubCell"/>
</dbReference>
<evidence type="ECO:0000256" key="3">
    <source>
        <dbReference type="ARBA" id="ARBA00022989"/>
    </source>
</evidence>
<feature type="transmembrane region" description="Helical" evidence="6">
    <location>
        <begin position="403"/>
        <end position="425"/>
    </location>
</feature>
<accession>A0A821LU52</accession>
<dbReference type="GO" id="GO:0022857">
    <property type="term" value="F:transmembrane transporter activity"/>
    <property type="evidence" value="ECO:0007669"/>
    <property type="project" value="InterPro"/>
</dbReference>
<keyword evidence="2 6" id="KW-0812">Transmembrane</keyword>
<dbReference type="InterPro" id="IPR011701">
    <property type="entry name" value="MFS"/>
</dbReference>
<dbReference type="SUPFAM" id="SSF103473">
    <property type="entry name" value="MFS general substrate transporter"/>
    <property type="match status" value="1"/>
</dbReference>
<evidence type="ECO:0000313" key="8">
    <source>
        <dbReference type="Proteomes" id="UP000663880"/>
    </source>
</evidence>
<keyword evidence="4 6" id="KW-0472">Membrane</keyword>
<feature type="transmembrane region" description="Helical" evidence="6">
    <location>
        <begin position="144"/>
        <end position="166"/>
    </location>
</feature>
<feature type="transmembrane region" description="Helical" evidence="6">
    <location>
        <begin position="469"/>
        <end position="491"/>
    </location>
</feature>
<dbReference type="InterPro" id="IPR036259">
    <property type="entry name" value="MFS_trans_sf"/>
</dbReference>
<dbReference type="OrthoDB" id="3026777at2759"/>
<evidence type="ECO:0000256" key="6">
    <source>
        <dbReference type="SAM" id="Phobius"/>
    </source>
</evidence>
<evidence type="ECO:0000313" key="7">
    <source>
        <dbReference type="EMBL" id="CAF4755510.1"/>
    </source>
</evidence>
<gene>
    <name evidence="7" type="ORF">PMACD_LOCUS965</name>
</gene>
<dbReference type="PANTHER" id="PTHR23507">
    <property type="entry name" value="ZGC:174356"/>
    <property type="match status" value="1"/>
</dbReference>
<feature type="transmembrane region" description="Helical" evidence="6">
    <location>
        <begin position="238"/>
        <end position="257"/>
    </location>
</feature>
<keyword evidence="8" id="KW-1185">Reference proteome</keyword>
<organism evidence="7 8">
    <name type="scientific">Pieris macdunnoughi</name>
    <dbReference type="NCBI Taxonomy" id="345717"/>
    <lineage>
        <taxon>Eukaryota</taxon>
        <taxon>Metazoa</taxon>
        <taxon>Ecdysozoa</taxon>
        <taxon>Arthropoda</taxon>
        <taxon>Hexapoda</taxon>
        <taxon>Insecta</taxon>
        <taxon>Pterygota</taxon>
        <taxon>Neoptera</taxon>
        <taxon>Endopterygota</taxon>
        <taxon>Lepidoptera</taxon>
        <taxon>Glossata</taxon>
        <taxon>Ditrysia</taxon>
        <taxon>Papilionoidea</taxon>
        <taxon>Pieridae</taxon>
        <taxon>Pierinae</taxon>
        <taxon>Pieris</taxon>
    </lineage>
</organism>
<feature type="transmembrane region" description="Helical" evidence="6">
    <location>
        <begin position="186"/>
        <end position="203"/>
    </location>
</feature>
<protein>
    <submittedName>
        <fullName evidence="7">Uncharacterized protein</fullName>
    </submittedName>
</protein>
<evidence type="ECO:0000256" key="1">
    <source>
        <dbReference type="ARBA" id="ARBA00004141"/>
    </source>
</evidence>
<dbReference type="Pfam" id="PF07690">
    <property type="entry name" value="MFS_1"/>
    <property type="match status" value="1"/>
</dbReference>
<evidence type="ECO:0000256" key="4">
    <source>
        <dbReference type="ARBA" id="ARBA00023136"/>
    </source>
</evidence>
<evidence type="ECO:0000256" key="5">
    <source>
        <dbReference type="SAM" id="MobiDB-lite"/>
    </source>
</evidence>
<proteinExistence type="predicted"/>
<feature type="compositionally biased region" description="Basic and acidic residues" evidence="5">
    <location>
        <begin position="7"/>
        <end position="33"/>
    </location>
</feature>
<feature type="transmembrane region" description="Helical" evidence="6">
    <location>
        <begin position="54"/>
        <end position="71"/>
    </location>
</feature>
<dbReference type="Proteomes" id="UP000663880">
    <property type="component" value="Unassembled WGS sequence"/>
</dbReference>
<keyword evidence="3 6" id="KW-1133">Transmembrane helix</keyword>
<feature type="transmembrane region" description="Helical" evidence="6">
    <location>
        <begin position="311"/>
        <end position="334"/>
    </location>
</feature>
<reference evidence="7" key="1">
    <citation type="submission" date="2021-02" db="EMBL/GenBank/DDBJ databases">
        <authorList>
            <person name="Steward A R."/>
        </authorList>
    </citation>
    <scope>NUCLEOTIDE SEQUENCE</scope>
</reference>
<feature type="transmembrane region" description="Helical" evidence="6">
    <location>
        <begin position="215"/>
        <end position="232"/>
    </location>
</feature>
<dbReference type="AlphaFoldDB" id="A0A821LU52"/>
<name>A0A821LU52_9NEOP</name>
<feature type="region of interest" description="Disordered" evidence="5">
    <location>
        <begin position="1"/>
        <end position="33"/>
    </location>
</feature>
<feature type="transmembrane region" description="Helical" evidence="6">
    <location>
        <begin position="346"/>
        <end position="367"/>
    </location>
</feature>